<evidence type="ECO:0000256" key="1">
    <source>
        <dbReference type="ARBA" id="ARBA00001958"/>
    </source>
</evidence>
<comment type="pathway">
    <text evidence="2">Carbohydrate degradation; glycolysis; pyruvate from D-glyceraldehyde 3-phosphate: step 5/5.</text>
</comment>
<dbReference type="Pfam" id="PF00224">
    <property type="entry name" value="PK"/>
    <property type="match status" value="2"/>
</dbReference>
<dbReference type="GeneID" id="92761275"/>
<evidence type="ECO:0000256" key="3">
    <source>
        <dbReference type="ARBA" id="ARBA00008663"/>
    </source>
</evidence>
<dbReference type="InterPro" id="IPR015793">
    <property type="entry name" value="Pyrv_Knase_brl"/>
</dbReference>
<accession>A0A7T4EGH1</accession>
<feature type="domain" description="Pyruvate kinase barrel" evidence="13">
    <location>
        <begin position="137"/>
        <end position="205"/>
    </location>
</feature>
<dbReference type="EC" id="2.7.1.40" evidence="4"/>
<dbReference type="EMBL" id="CP066007">
    <property type="protein sequence ID" value="QQB46944.1"/>
    <property type="molecule type" value="Genomic_DNA"/>
</dbReference>
<keyword evidence="5" id="KW-0808">Transferase</keyword>
<evidence type="ECO:0000256" key="7">
    <source>
        <dbReference type="ARBA" id="ARBA00022741"/>
    </source>
</evidence>
<evidence type="ECO:0000256" key="2">
    <source>
        <dbReference type="ARBA" id="ARBA00004997"/>
    </source>
</evidence>
<keyword evidence="12 14" id="KW-0670">Pyruvate</keyword>
<dbReference type="InterPro" id="IPR015813">
    <property type="entry name" value="Pyrv/PenolPyrv_kinase-like_dom"/>
</dbReference>
<dbReference type="Proteomes" id="UP000596145">
    <property type="component" value="Chromosome"/>
</dbReference>
<dbReference type="GO" id="GO:0016301">
    <property type="term" value="F:kinase activity"/>
    <property type="evidence" value="ECO:0007669"/>
    <property type="project" value="UniProtKB-KW"/>
</dbReference>
<dbReference type="AlphaFoldDB" id="A0A7T4EGH1"/>
<evidence type="ECO:0000256" key="12">
    <source>
        <dbReference type="ARBA" id="ARBA00023317"/>
    </source>
</evidence>
<feature type="domain" description="Pyruvate kinase barrel" evidence="13">
    <location>
        <begin position="316"/>
        <end position="567"/>
    </location>
</feature>
<evidence type="ECO:0000256" key="10">
    <source>
        <dbReference type="ARBA" id="ARBA00022842"/>
    </source>
</evidence>
<evidence type="ECO:0000259" key="13">
    <source>
        <dbReference type="Pfam" id="PF00224"/>
    </source>
</evidence>
<dbReference type="SUPFAM" id="SSF51621">
    <property type="entry name" value="Phosphoenolpyruvate/pyruvate domain"/>
    <property type="match status" value="1"/>
</dbReference>
<dbReference type="OrthoDB" id="9812123at2"/>
<dbReference type="InterPro" id="IPR011037">
    <property type="entry name" value="Pyrv_Knase-like_insert_dom_sf"/>
</dbReference>
<evidence type="ECO:0000256" key="9">
    <source>
        <dbReference type="ARBA" id="ARBA00022840"/>
    </source>
</evidence>
<evidence type="ECO:0000313" key="14">
    <source>
        <dbReference type="EMBL" id="QQB46944.1"/>
    </source>
</evidence>
<dbReference type="NCBIfam" id="NF011314">
    <property type="entry name" value="PRK14725.1"/>
    <property type="match status" value="1"/>
</dbReference>
<proteinExistence type="inferred from homology"/>
<keyword evidence="6" id="KW-0479">Metal-binding</keyword>
<comment type="similarity">
    <text evidence="3">Belongs to the pyruvate kinase family.</text>
</comment>
<evidence type="ECO:0000256" key="11">
    <source>
        <dbReference type="ARBA" id="ARBA00023152"/>
    </source>
</evidence>
<dbReference type="RefSeq" id="WP_084036275.1">
    <property type="nucleotide sequence ID" value="NZ_CP066007.1"/>
</dbReference>
<evidence type="ECO:0000256" key="6">
    <source>
        <dbReference type="ARBA" id="ARBA00022723"/>
    </source>
</evidence>
<gene>
    <name evidence="14" type="ORF">I6I10_03210</name>
</gene>
<evidence type="ECO:0000256" key="5">
    <source>
        <dbReference type="ARBA" id="ARBA00022679"/>
    </source>
</evidence>
<keyword evidence="9" id="KW-0067">ATP-binding</keyword>
<evidence type="ECO:0000313" key="15">
    <source>
        <dbReference type="Proteomes" id="UP000596145"/>
    </source>
</evidence>
<comment type="cofactor">
    <cofactor evidence="1">
        <name>K(+)</name>
        <dbReference type="ChEBI" id="CHEBI:29103"/>
    </cofactor>
</comment>
<reference evidence="14 15" key="1">
    <citation type="submission" date="2020-12" db="EMBL/GenBank/DDBJ databases">
        <title>FDA dAtabase for Regulatory Grade micrObial Sequences (FDA-ARGOS): Supporting development and validation of Infectious Disease Dx tests.</title>
        <authorList>
            <person name="Sproer C."/>
            <person name="Gronow S."/>
            <person name="Severitt S."/>
            <person name="Schroder I."/>
            <person name="Tallon L."/>
            <person name="Sadzewicz L."/>
            <person name="Zhao X."/>
            <person name="Boylan J."/>
            <person name="Ott S."/>
            <person name="Bowen H."/>
            <person name="Vavikolanu K."/>
            <person name="Mehta A."/>
            <person name="Aluvathingal J."/>
            <person name="Nadendla S."/>
            <person name="Lowell S."/>
            <person name="Myers T."/>
            <person name="Yan Y."/>
            <person name="Sichtig H."/>
        </authorList>
    </citation>
    <scope>NUCLEOTIDE SEQUENCE [LARGE SCALE GENOMIC DNA]</scope>
    <source>
        <strain evidence="14 15">FDAARGOS_1053</strain>
    </source>
</reference>
<evidence type="ECO:0000256" key="8">
    <source>
        <dbReference type="ARBA" id="ARBA00022777"/>
    </source>
</evidence>
<dbReference type="GO" id="GO:0005524">
    <property type="term" value="F:ATP binding"/>
    <property type="evidence" value="ECO:0007669"/>
    <property type="project" value="UniProtKB-KW"/>
</dbReference>
<keyword evidence="7" id="KW-0547">Nucleotide-binding</keyword>
<sequence>MDDLLQDLEDLLVGMEANAEQYKEKIDKVHPRHKIGAVNLLDYAYLRAHDHSKLQAALYRVGATRLSTTEPCVRARLQAAHNVVSRIMHKDIKYEFSYLSDKMAEADDLLEEHSELLLGTSPNDSPALIMVTLPAEAADDYDMVLDFAKSGMDLARINCAHDGPEVWKKMIANVRRAEEEIGHRLEVSMDLAGPKIRTAGIADGPAVGRARVTRDEAGVVLTRSKLWITRKPYTTDNVQPPAPAGLPGRPALPVQVDAAWFDRLTVGAQIMVHDTRGSRRYFTVTDATPDGVLAQGERNAYIADGTLLECDYERTRVTGIPTTTRKLRLEAGDELILTTDQSDADLEAPGTPKIGCTLPLAVESIKVGDEVLFDDGAIGAHAVSVDKRGEDTEVTLHIDRTKVGGANLAAYKGINLPDTDLPLPSLTEEDEENLKFIGEYADIAAVSFIRTPEDVAYVLDKMPREDLGLLLKIETIPGFENLPLVILEGLQHERFGVMIARGDLAVELGFARMAEVPQQIQTAAEAAHIPTVMATQILENLAKNGLPSRAEITDAAVALRSECVMLNKGPHITDAIKILDKMAKKLGKSQRKNRIMLRHIHSWDRD</sequence>
<dbReference type="Gene3D" id="2.40.33.10">
    <property type="entry name" value="PK beta-barrel domain-like"/>
    <property type="match status" value="1"/>
</dbReference>
<dbReference type="SUPFAM" id="SSF50800">
    <property type="entry name" value="PK beta-barrel domain-like"/>
    <property type="match status" value="1"/>
</dbReference>
<keyword evidence="11" id="KW-0324">Glycolysis</keyword>
<organism evidence="14 15">
    <name type="scientific">Corynebacterium glucuronolyticum</name>
    <dbReference type="NCBI Taxonomy" id="39791"/>
    <lineage>
        <taxon>Bacteria</taxon>
        <taxon>Bacillati</taxon>
        <taxon>Actinomycetota</taxon>
        <taxon>Actinomycetes</taxon>
        <taxon>Mycobacteriales</taxon>
        <taxon>Corynebacteriaceae</taxon>
        <taxon>Corynebacterium</taxon>
    </lineage>
</organism>
<dbReference type="GO" id="GO:0030955">
    <property type="term" value="F:potassium ion binding"/>
    <property type="evidence" value="ECO:0007669"/>
    <property type="project" value="InterPro"/>
</dbReference>
<dbReference type="GO" id="GO:0004743">
    <property type="term" value="F:pyruvate kinase activity"/>
    <property type="evidence" value="ECO:0007669"/>
    <property type="project" value="UniProtKB-EC"/>
</dbReference>
<dbReference type="InterPro" id="IPR040442">
    <property type="entry name" value="Pyrv_kinase-like_dom_sf"/>
</dbReference>
<dbReference type="InterPro" id="IPR015806">
    <property type="entry name" value="Pyrv_Knase_insert_dom_sf"/>
</dbReference>
<dbReference type="PANTHER" id="PTHR11817">
    <property type="entry name" value="PYRUVATE KINASE"/>
    <property type="match status" value="1"/>
</dbReference>
<dbReference type="UniPathway" id="UPA00109">
    <property type="reaction ID" value="UER00188"/>
</dbReference>
<keyword evidence="8 14" id="KW-0418">Kinase</keyword>
<dbReference type="InterPro" id="IPR001697">
    <property type="entry name" value="Pyr_Knase"/>
</dbReference>
<protein>
    <recommendedName>
        <fullName evidence="4">pyruvate kinase</fullName>
        <ecNumber evidence="4">2.7.1.40</ecNumber>
    </recommendedName>
</protein>
<dbReference type="Gene3D" id="3.20.20.60">
    <property type="entry name" value="Phosphoenolpyruvate-binding domains"/>
    <property type="match status" value="2"/>
</dbReference>
<keyword evidence="10" id="KW-0460">Magnesium</keyword>
<name>A0A7T4EGH1_9CORY</name>
<dbReference type="GO" id="GO:0000287">
    <property type="term" value="F:magnesium ion binding"/>
    <property type="evidence" value="ECO:0007669"/>
    <property type="project" value="InterPro"/>
</dbReference>
<evidence type="ECO:0000256" key="4">
    <source>
        <dbReference type="ARBA" id="ARBA00012142"/>
    </source>
</evidence>